<sequence length="48" mass="5319">MQHNQPTSMRCTRCGGSGKSRGKVETRQCPRCRGKGRLTIEDIDRGGL</sequence>
<evidence type="ECO:0008006" key="4">
    <source>
        <dbReference type="Google" id="ProtNLM"/>
    </source>
</evidence>
<dbReference type="Gene3D" id="6.20.20.10">
    <property type="match status" value="1"/>
</dbReference>
<evidence type="ECO:0000313" key="3">
    <source>
        <dbReference type="Proteomes" id="UP001596058"/>
    </source>
</evidence>
<evidence type="ECO:0000256" key="1">
    <source>
        <dbReference type="SAM" id="MobiDB-lite"/>
    </source>
</evidence>
<evidence type="ECO:0000313" key="2">
    <source>
        <dbReference type="EMBL" id="MFC5822288.1"/>
    </source>
</evidence>
<dbReference type="RefSeq" id="WP_379511845.1">
    <property type="nucleotide sequence ID" value="NZ_JBHSPA010000001.1"/>
</dbReference>
<reference evidence="3" key="1">
    <citation type="journal article" date="2019" name="Int. J. Syst. Evol. Microbiol.">
        <title>The Global Catalogue of Microorganisms (GCM) 10K type strain sequencing project: providing services to taxonomists for standard genome sequencing and annotation.</title>
        <authorList>
            <consortium name="The Broad Institute Genomics Platform"/>
            <consortium name="The Broad Institute Genome Sequencing Center for Infectious Disease"/>
            <person name="Wu L."/>
            <person name="Ma J."/>
        </authorList>
    </citation>
    <scope>NUCLEOTIDE SEQUENCE [LARGE SCALE GENOMIC DNA]</scope>
    <source>
        <strain evidence="3">CCUG 53903</strain>
    </source>
</reference>
<organism evidence="2 3">
    <name type="scientific">Nonomuraea insulae</name>
    <dbReference type="NCBI Taxonomy" id="1616787"/>
    <lineage>
        <taxon>Bacteria</taxon>
        <taxon>Bacillati</taxon>
        <taxon>Actinomycetota</taxon>
        <taxon>Actinomycetes</taxon>
        <taxon>Streptosporangiales</taxon>
        <taxon>Streptosporangiaceae</taxon>
        <taxon>Nonomuraea</taxon>
    </lineage>
</organism>
<accession>A0ABW1CCE7</accession>
<dbReference type="InterPro" id="IPR036410">
    <property type="entry name" value="HSP_DnaJ_Cys-rich_dom_sf"/>
</dbReference>
<protein>
    <recommendedName>
        <fullName evidence="4">Molecular chaperone DnaJ</fullName>
    </recommendedName>
</protein>
<feature type="compositionally biased region" description="Polar residues" evidence="1">
    <location>
        <begin position="1"/>
        <end position="10"/>
    </location>
</feature>
<name>A0ABW1CCE7_9ACTN</name>
<keyword evidence="3" id="KW-1185">Reference proteome</keyword>
<dbReference type="Proteomes" id="UP001596058">
    <property type="component" value="Unassembled WGS sequence"/>
</dbReference>
<gene>
    <name evidence="2" type="ORF">ACFPZ3_00325</name>
</gene>
<dbReference type="SUPFAM" id="SSF57938">
    <property type="entry name" value="DnaJ/Hsp40 cysteine-rich domain"/>
    <property type="match status" value="1"/>
</dbReference>
<comment type="caution">
    <text evidence="2">The sequence shown here is derived from an EMBL/GenBank/DDBJ whole genome shotgun (WGS) entry which is preliminary data.</text>
</comment>
<dbReference type="EMBL" id="JBHSPA010000001">
    <property type="protein sequence ID" value="MFC5822288.1"/>
    <property type="molecule type" value="Genomic_DNA"/>
</dbReference>
<feature type="region of interest" description="Disordered" evidence="1">
    <location>
        <begin position="1"/>
        <end position="27"/>
    </location>
</feature>
<proteinExistence type="predicted"/>